<dbReference type="RefSeq" id="WP_017175780.1">
    <property type="nucleotide sequence ID" value="NZ_CABMJU010000034.1"/>
</dbReference>
<comment type="subcellular location">
    <subcellularLocation>
        <location evidence="1">Membrane</location>
    </subcellularLocation>
</comment>
<protein>
    <submittedName>
        <fullName evidence="6">Beta-lactamase family protein</fullName>
    </submittedName>
    <submittedName>
        <fullName evidence="5">Methicillin resistance protein FmtA</fullName>
    </submittedName>
</protein>
<dbReference type="PANTHER" id="PTHR46825:SF11">
    <property type="entry name" value="PENICILLIN-BINDING PROTEIN 4"/>
    <property type="match status" value="1"/>
</dbReference>
<name>A0A3S7GTJ6_STAHO</name>
<dbReference type="GO" id="GO:0016020">
    <property type="term" value="C:membrane"/>
    <property type="evidence" value="ECO:0007669"/>
    <property type="project" value="UniProtKB-SubCell"/>
</dbReference>
<gene>
    <name evidence="5" type="ORF">AZE34_02065</name>
    <name evidence="6" type="ORF">J7T32_003485</name>
</gene>
<dbReference type="Proteomes" id="UP000665944">
    <property type="component" value="Unassembled WGS sequence"/>
</dbReference>
<keyword evidence="3" id="KW-1133">Transmembrane helix</keyword>
<dbReference type="Pfam" id="PF00144">
    <property type="entry name" value="Beta-lactamase"/>
    <property type="match status" value="1"/>
</dbReference>
<dbReference type="Gene3D" id="3.40.710.10">
    <property type="entry name" value="DD-peptidase/beta-lactamase superfamily"/>
    <property type="match status" value="1"/>
</dbReference>
<evidence type="ECO:0000256" key="1">
    <source>
        <dbReference type="ARBA" id="ARBA00004370"/>
    </source>
</evidence>
<evidence type="ECO:0000259" key="4">
    <source>
        <dbReference type="Pfam" id="PF00144"/>
    </source>
</evidence>
<feature type="domain" description="Beta-lactamase-related" evidence="4">
    <location>
        <begin position="73"/>
        <end position="365"/>
    </location>
</feature>
<dbReference type="InterPro" id="IPR012338">
    <property type="entry name" value="Beta-lactam/transpept-like"/>
</dbReference>
<dbReference type="PANTHER" id="PTHR46825">
    <property type="entry name" value="D-ALANYL-D-ALANINE-CARBOXYPEPTIDASE/ENDOPEPTIDASE AMPH"/>
    <property type="match status" value="1"/>
</dbReference>
<organism evidence="5">
    <name type="scientific">Staphylococcus hominis</name>
    <dbReference type="NCBI Taxonomy" id="1290"/>
    <lineage>
        <taxon>Bacteria</taxon>
        <taxon>Bacillati</taxon>
        <taxon>Bacillota</taxon>
        <taxon>Bacilli</taxon>
        <taxon>Bacillales</taxon>
        <taxon>Staphylococcaceae</taxon>
        <taxon>Staphylococcus</taxon>
    </lineage>
</organism>
<keyword evidence="7" id="KW-1185">Reference proteome</keyword>
<evidence type="ECO:0000256" key="3">
    <source>
        <dbReference type="SAM" id="Phobius"/>
    </source>
</evidence>
<sequence>MKKRIEIITLIIVLIILVTLFVIFLMKVYKTNHKDTEYNKINDNKTYLQKRDYHVSKLPHLKIIEVEEPHIKNIDEYLKAIHFNGAVTVLENGKLKLNKGYGYQNFHHKTKNSPNTMYLIGSAQKFTTGLILKKLENENKVNINDSVTKYLPWFETTKKITLKDLMLHRSGLYKFEASPKTKSLDGAVHAIQARGIDEKFYHKHLYNDANYLVLAQVIEVVTHKPYAANYYDDLAQPFSLQHSAFFNEKPYKKYMATGYKMIDGKLTAMKPNILAQYYGAGNLYMTTYDMAHLVNNLKNNNIFSESVSIPLTQQLGTTAYPESYRYGFYVTPQYNRINGVFYGQIFTVYFNQHYVIVLASNIGDNSKVTNENRISYIYHKILNQQSYYQ</sequence>
<reference evidence="5" key="1">
    <citation type="submission" date="2016-02" db="EMBL/GenBank/DDBJ databases">
        <title>Genomic sequence of a clinical Staphylococcus hominis isolate.</title>
        <authorList>
            <person name="McClure J.M."/>
            <person name="Zhang K."/>
        </authorList>
    </citation>
    <scope>NUCLEOTIDE SEQUENCE</scope>
    <source>
        <strain evidence="5">C34847</strain>
    </source>
</reference>
<dbReference type="AlphaFoldDB" id="A0A3S7GTJ6"/>
<proteinExistence type="predicted"/>
<evidence type="ECO:0000313" key="6">
    <source>
        <dbReference type="EMBL" id="MCM5671830.1"/>
    </source>
</evidence>
<accession>A0A3S7GTJ6</accession>
<keyword evidence="3" id="KW-0812">Transmembrane</keyword>
<keyword evidence="2 3" id="KW-0472">Membrane</keyword>
<dbReference type="InterPro" id="IPR001466">
    <property type="entry name" value="Beta-lactam-related"/>
</dbReference>
<feature type="transmembrane region" description="Helical" evidence="3">
    <location>
        <begin position="7"/>
        <end position="29"/>
    </location>
</feature>
<dbReference type="InterPro" id="IPR050491">
    <property type="entry name" value="AmpC-like"/>
</dbReference>
<reference evidence="6 7" key="2">
    <citation type="submission" date="2022-06" db="EMBL/GenBank/DDBJ databases">
        <title>Staphylococcus hominis ShoR14 genome sequence.</title>
        <authorList>
            <person name="Yeo C.C."/>
            <person name="Chew C.H."/>
            <person name="Che Hamzah A.M."/>
            <person name="Al-Trad E.I."/>
        </authorList>
    </citation>
    <scope>NUCLEOTIDE SEQUENCE [LARGE SCALE GENOMIC DNA]</scope>
    <source>
        <strain evidence="6 7">ShoR14</strain>
    </source>
</reference>
<dbReference type="EMBL" id="CP014567">
    <property type="protein sequence ID" value="AVI05598.1"/>
    <property type="molecule type" value="Genomic_DNA"/>
</dbReference>
<evidence type="ECO:0000313" key="7">
    <source>
        <dbReference type="Proteomes" id="UP000665944"/>
    </source>
</evidence>
<evidence type="ECO:0000313" key="5">
    <source>
        <dbReference type="EMBL" id="AVI05598.1"/>
    </source>
</evidence>
<dbReference type="SUPFAM" id="SSF56601">
    <property type="entry name" value="beta-lactamase/transpeptidase-like"/>
    <property type="match status" value="1"/>
</dbReference>
<evidence type="ECO:0000256" key="2">
    <source>
        <dbReference type="ARBA" id="ARBA00023136"/>
    </source>
</evidence>
<dbReference type="EMBL" id="JAGHKT020000003">
    <property type="protein sequence ID" value="MCM5671830.1"/>
    <property type="molecule type" value="Genomic_DNA"/>
</dbReference>